<proteinExistence type="predicted"/>
<evidence type="ECO:0000259" key="2">
    <source>
        <dbReference type="Pfam" id="PF02517"/>
    </source>
</evidence>
<keyword evidence="1" id="KW-0472">Membrane</keyword>
<organism evidence="3 4">
    <name type="scientific">Rhodococcus sovatensis</name>
    <dbReference type="NCBI Taxonomy" id="1805840"/>
    <lineage>
        <taxon>Bacteria</taxon>
        <taxon>Bacillati</taxon>
        <taxon>Actinomycetota</taxon>
        <taxon>Actinomycetes</taxon>
        <taxon>Mycobacteriales</taxon>
        <taxon>Nocardiaceae</taxon>
        <taxon>Rhodococcus</taxon>
    </lineage>
</organism>
<dbReference type="InterPro" id="IPR003675">
    <property type="entry name" value="Rce1/LyrA-like_dom"/>
</dbReference>
<feature type="transmembrane region" description="Helical" evidence="1">
    <location>
        <begin position="67"/>
        <end position="87"/>
    </location>
</feature>
<feature type="domain" description="CAAX prenyl protease 2/Lysostaphin resistance protein A-like" evidence="2">
    <location>
        <begin position="144"/>
        <end position="228"/>
    </location>
</feature>
<dbReference type="RefSeq" id="WP_338892079.1">
    <property type="nucleotide sequence ID" value="NZ_CP147846.1"/>
</dbReference>
<dbReference type="EC" id="3.4.-.-" evidence="3"/>
<evidence type="ECO:0000256" key="1">
    <source>
        <dbReference type="SAM" id="Phobius"/>
    </source>
</evidence>
<feature type="transmembrane region" description="Helical" evidence="1">
    <location>
        <begin position="246"/>
        <end position="264"/>
    </location>
</feature>
<keyword evidence="4" id="KW-1185">Reference proteome</keyword>
<evidence type="ECO:0000313" key="3">
    <source>
        <dbReference type="EMBL" id="WXG70581.1"/>
    </source>
</evidence>
<keyword evidence="1" id="KW-0812">Transmembrane</keyword>
<name>A0ABZ2PVP9_9NOCA</name>
<feature type="transmembrane region" description="Helical" evidence="1">
    <location>
        <begin position="20"/>
        <end position="46"/>
    </location>
</feature>
<feature type="transmembrane region" description="Helical" evidence="1">
    <location>
        <begin position="161"/>
        <end position="182"/>
    </location>
</feature>
<dbReference type="GO" id="GO:0016787">
    <property type="term" value="F:hydrolase activity"/>
    <property type="evidence" value="ECO:0007669"/>
    <property type="project" value="UniProtKB-KW"/>
</dbReference>
<gene>
    <name evidence="3" type="ORF">WDS16_08840</name>
</gene>
<accession>A0ABZ2PVP9</accession>
<reference evidence="3 4" key="1">
    <citation type="submission" date="2024-03" db="EMBL/GenBank/DDBJ databases">
        <title>Natural products discovery in diverse microorganisms through a two-stage MS feature dereplication strategy.</title>
        <authorList>
            <person name="Zhang R."/>
        </authorList>
    </citation>
    <scope>NUCLEOTIDE SEQUENCE [LARGE SCALE GENOMIC DNA]</scope>
    <source>
        <strain evidence="3 4">18930</strain>
    </source>
</reference>
<feature type="transmembrane region" description="Helical" evidence="1">
    <location>
        <begin position="189"/>
        <end position="212"/>
    </location>
</feature>
<protein>
    <submittedName>
        <fullName evidence="3">CPBP family intramembrane glutamic endopeptidase</fullName>
        <ecNumber evidence="3">3.4.-.-</ecNumber>
    </submittedName>
</protein>
<keyword evidence="3" id="KW-0378">Hydrolase</keyword>
<dbReference type="Pfam" id="PF02517">
    <property type="entry name" value="Rce1-like"/>
    <property type="match status" value="1"/>
</dbReference>
<evidence type="ECO:0000313" key="4">
    <source>
        <dbReference type="Proteomes" id="UP001432000"/>
    </source>
</evidence>
<dbReference type="EMBL" id="CP147846">
    <property type="protein sequence ID" value="WXG70581.1"/>
    <property type="molecule type" value="Genomic_DNA"/>
</dbReference>
<dbReference type="Proteomes" id="UP001432000">
    <property type="component" value="Chromosome"/>
</dbReference>
<keyword evidence="1" id="KW-1133">Transmembrane helix</keyword>
<sequence>MSNETRIWGRSDLSYRPSRLGTSVLVLALVCAWLGLFSISILGSFWRLGHPDAPTSELTRADQVADLVVLTLQFAIGVVAILTVLFLRRRVLVTVLPRRSGSAADAAIAWCAAIAASSACALMLDRLGMARFDLSIPAVVESPALAAVSAVSAGLREEPLLAALPVLLLVGRIPIGWIMILAGAMRGSLYLYFGGGGFVWAALWGAAAVWVYCKYRRLWVLVVVHGFVMNIQALDRILDFDSAAMVLQWGNILVLFGALALWIVPRALDTLHLGEVKAEAAPSTAVAADTAVELPFVPPDEMRPNTPTGSI</sequence>
<feature type="transmembrane region" description="Helical" evidence="1">
    <location>
        <begin position="107"/>
        <end position="124"/>
    </location>
</feature>